<protein>
    <recommendedName>
        <fullName evidence="3">Meiosis-specific coiled-coil domain-containing protein MEIOC</fullName>
    </recommendedName>
</protein>
<sequence length="825" mass="94525">MRVQVVNANYRTSDWNRQVGGWGRDSKGPENKSVDFWRKRQNPPVIKNRPALRMAFDGHQTSLTNSLFQTCQRQTGVNGGGKSDCMPVPFIPSPVTSSLDPYWSQESQDDPYEVSYAQSSIKNRKPTDGNCDGEADLQGLVSDILDEADARDSFYSESLPTCNPIWSPKTVKEELLQYFQPEPKTFNNPSFISNHRPHETFSKAQQSVDKEINELSQLSSGLSGNQQRSFYLPNGGSYSIRPQKLPPGLPLSNNVPADLSQMQQYNHIGMPPYNSRGNDMPLKNFPVLSDIFRPQNDANDSCLDDLCEDHYNQKSVNLFFNERCVPADMNQLVSSFRSFMPPDHDSSCCRDFPSIHKPVMDMLREEELAQQVRKIYDPAVSTQNFPATQTQKQLFGHLELMQNGRIGEVRKQKFKLDDFQDPSEFNSESMEYFQKPKAFSAHLSIPNQHHNQIMHRENHHPSMNQYSKQYTRQSQKKIKPQMEKENKKMQVPGFTEEVFTRRQTNTDMVEGDMQHFSQHPYFDFQGNTQAHRRDGENIMISAGNVQQFTPFPHFQNDLRRYFNMAVNSNLSSRSILPCENRGYHMDMGGIVSTNDAAAFNSFISDVKNHRGESTYHGMASAVTSSLMMNQGGPALQLHFYLDECYEQWKSLEMERQKTEVILKTAFPGKRTAIMTHTNSPKTPSRPRRVDYLIVNQMKEQAQVTSLFDRMEYLCGVPLHSNIHAALKMHHMAVCITQTRCKEDIGNMTKQQQQQGNNFTEDRDHLLMVMALKDLTATTKRLRTALWCALQTTMPKPVKIQDHDAYEEAACAERCSSPFPGYFFCL</sequence>
<evidence type="ECO:0000313" key="2">
    <source>
        <dbReference type="Proteomes" id="UP001469553"/>
    </source>
</evidence>
<dbReference type="Proteomes" id="UP001469553">
    <property type="component" value="Unassembled WGS sequence"/>
</dbReference>
<evidence type="ECO:0008006" key="3">
    <source>
        <dbReference type="Google" id="ProtNLM"/>
    </source>
</evidence>
<dbReference type="Pfam" id="PF15189">
    <property type="entry name" value="MEIOC"/>
    <property type="match status" value="1"/>
</dbReference>
<name>A0ABV0YCW5_9TELE</name>
<proteinExistence type="predicted"/>
<accession>A0ABV0YCW5</accession>
<dbReference type="PANTHER" id="PTHR33861:SF4">
    <property type="entry name" value="MEIOSIS-SPECIFIC COILED-COIL DOMAIN-CONTAINING PROTEIN MEIOC"/>
    <property type="match status" value="1"/>
</dbReference>
<dbReference type="InterPro" id="IPR027963">
    <property type="entry name" value="MEIOC"/>
</dbReference>
<gene>
    <name evidence="1" type="ORF">AMECASPLE_015223</name>
</gene>
<comment type="caution">
    <text evidence="1">The sequence shown here is derived from an EMBL/GenBank/DDBJ whole genome shotgun (WGS) entry which is preliminary data.</text>
</comment>
<keyword evidence="2" id="KW-1185">Reference proteome</keyword>
<organism evidence="1 2">
    <name type="scientific">Ameca splendens</name>
    <dbReference type="NCBI Taxonomy" id="208324"/>
    <lineage>
        <taxon>Eukaryota</taxon>
        <taxon>Metazoa</taxon>
        <taxon>Chordata</taxon>
        <taxon>Craniata</taxon>
        <taxon>Vertebrata</taxon>
        <taxon>Euteleostomi</taxon>
        <taxon>Actinopterygii</taxon>
        <taxon>Neopterygii</taxon>
        <taxon>Teleostei</taxon>
        <taxon>Neoteleostei</taxon>
        <taxon>Acanthomorphata</taxon>
        <taxon>Ovalentaria</taxon>
        <taxon>Atherinomorphae</taxon>
        <taxon>Cyprinodontiformes</taxon>
        <taxon>Goodeidae</taxon>
        <taxon>Ameca</taxon>
    </lineage>
</organism>
<evidence type="ECO:0000313" key="1">
    <source>
        <dbReference type="EMBL" id="MEQ2291658.1"/>
    </source>
</evidence>
<dbReference type="PANTHER" id="PTHR33861">
    <property type="entry name" value="PROTEIN CBG18333"/>
    <property type="match status" value="1"/>
</dbReference>
<dbReference type="EMBL" id="JAHRIP010029279">
    <property type="protein sequence ID" value="MEQ2291658.1"/>
    <property type="molecule type" value="Genomic_DNA"/>
</dbReference>
<reference evidence="1 2" key="1">
    <citation type="submission" date="2021-06" db="EMBL/GenBank/DDBJ databases">
        <authorList>
            <person name="Palmer J.M."/>
        </authorList>
    </citation>
    <scope>NUCLEOTIDE SEQUENCE [LARGE SCALE GENOMIC DNA]</scope>
    <source>
        <strain evidence="1 2">AS_MEX2019</strain>
        <tissue evidence="1">Muscle</tissue>
    </source>
</reference>